<evidence type="ECO:0000313" key="2">
    <source>
        <dbReference type="EMBL" id="EHN59132.1"/>
    </source>
</evidence>
<dbReference type="EMBL" id="AFVZ01000001">
    <property type="protein sequence ID" value="EHN59132.1"/>
    <property type="molecule type" value="Genomic_DNA"/>
</dbReference>
<evidence type="ECO:0000313" key="3">
    <source>
        <dbReference type="Proteomes" id="UP000004959"/>
    </source>
</evidence>
<proteinExistence type="predicted"/>
<keyword evidence="3" id="KW-1185">Reference proteome</keyword>
<dbReference type="AlphaFoldDB" id="G9WFH5"/>
<comment type="caution">
    <text evidence="2">The sequence shown here is derived from an EMBL/GenBank/DDBJ whole genome shotgun (WGS) entry which is preliminary data.</text>
</comment>
<gene>
    <name evidence="2" type="ORF">OKIT_1029</name>
</gene>
<sequence length="257" mass="26939">MREARQLKRKRQRCLKALCVLIFFGLITLFSPSSVGSAEKGSPSAALSAARGMARSIEQTSTTFAAAPVQQVKVKKMLLDQDYAKTAASSSAPASSFSATPASTASSSVAAPASAPIRSSSLSSSTTASNSGSQAAPIQNPVPVKAAAPAKVSIPAKPSAPLQSPAPAQSSTSTNPVITDINWLIQKESSGNPDAENGSYKGIGQLSESAYQQYLGRSWEQVKGNYALQLQAMQAYIQDRYGSVANAIAFWQQNGWY</sequence>
<name>G9WFH5_9LACO</name>
<dbReference type="eggNOG" id="COG1388">
    <property type="taxonomic scope" value="Bacteria"/>
</dbReference>
<dbReference type="PATRIC" id="fig|1045004.4.peg.1028"/>
<dbReference type="HOGENOM" id="CLU_1081138_0_0_9"/>
<reference evidence="2 3" key="1">
    <citation type="journal article" date="2012" name="PLoS ONE">
        <title>Functional divergence in the genus oenococcus as predicted by genome sequencing of the newly-described species, Oenococcus kitaharae.</title>
        <authorList>
            <person name="Borneman A.R."/>
            <person name="McCarthy J.M."/>
            <person name="Chambers P.J."/>
            <person name="Bartowsky E.J."/>
        </authorList>
    </citation>
    <scope>NUCLEOTIDE SEQUENCE [LARGE SCALE GENOMIC DNA]</scope>
    <source>
        <strain evidence="3">DSM17330</strain>
    </source>
</reference>
<dbReference type="Proteomes" id="UP000004959">
    <property type="component" value="Chromosome"/>
</dbReference>
<evidence type="ECO:0000256" key="1">
    <source>
        <dbReference type="SAM" id="MobiDB-lite"/>
    </source>
</evidence>
<feature type="region of interest" description="Disordered" evidence="1">
    <location>
        <begin position="116"/>
        <end position="141"/>
    </location>
</feature>
<protein>
    <submittedName>
        <fullName evidence="2">Uncharacterized protein</fullName>
    </submittedName>
</protein>
<dbReference type="STRING" id="336988.NT96_06235"/>
<dbReference type="RefSeq" id="WP_007745857.1">
    <property type="nucleotide sequence ID" value="NZ_CM001398.1"/>
</dbReference>
<accession>G9WFH5</accession>
<organism evidence="2 3">
    <name type="scientific">Oenococcus kitaharae DSM 17330</name>
    <dbReference type="NCBI Taxonomy" id="1045004"/>
    <lineage>
        <taxon>Bacteria</taxon>
        <taxon>Bacillati</taxon>
        <taxon>Bacillota</taxon>
        <taxon>Bacilli</taxon>
        <taxon>Lactobacillales</taxon>
        <taxon>Lactobacillaceae</taxon>
        <taxon>Oenococcus</taxon>
    </lineage>
</organism>